<evidence type="ECO:0000313" key="4">
    <source>
        <dbReference type="EMBL" id="KAH7176095.1"/>
    </source>
</evidence>
<dbReference type="Gene3D" id="3.40.50.720">
    <property type="entry name" value="NAD(P)-binding Rossmann-like Domain"/>
    <property type="match status" value="1"/>
</dbReference>
<dbReference type="SUPFAM" id="SSF51735">
    <property type="entry name" value="NAD(P)-binding Rossmann-fold domains"/>
    <property type="match status" value="1"/>
</dbReference>
<evidence type="ECO:0000256" key="3">
    <source>
        <dbReference type="ARBA" id="ARBA00023002"/>
    </source>
</evidence>
<evidence type="ECO:0000313" key="5">
    <source>
        <dbReference type="Proteomes" id="UP000738349"/>
    </source>
</evidence>
<dbReference type="OrthoDB" id="10000533at2759"/>
<evidence type="ECO:0000256" key="1">
    <source>
        <dbReference type="ARBA" id="ARBA00005725"/>
    </source>
</evidence>
<comment type="similarity">
    <text evidence="1">Belongs to the NmrA-type oxidoreductase family. Isoflavone reductase subfamily.</text>
</comment>
<reference evidence="4" key="1">
    <citation type="journal article" date="2021" name="Nat. Commun.">
        <title>Genetic determinants of endophytism in the Arabidopsis root mycobiome.</title>
        <authorList>
            <person name="Mesny F."/>
            <person name="Miyauchi S."/>
            <person name="Thiergart T."/>
            <person name="Pickel B."/>
            <person name="Atanasova L."/>
            <person name="Karlsson M."/>
            <person name="Huettel B."/>
            <person name="Barry K.W."/>
            <person name="Haridas S."/>
            <person name="Chen C."/>
            <person name="Bauer D."/>
            <person name="Andreopoulos W."/>
            <person name="Pangilinan J."/>
            <person name="LaButti K."/>
            <person name="Riley R."/>
            <person name="Lipzen A."/>
            <person name="Clum A."/>
            <person name="Drula E."/>
            <person name="Henrissat B."/>
            <person name="Kohler A."/>
            <person name="Grigoriev I.V."/>
            <person name="Martin F.M."/>
            <person name="Hacquard S."/>
        </authorList>
    </citation>
    <scope>NUCLEOTIDE SEQUENCE</scope>
    <source>
        <strain evidence="4">MPI-CAGE-AT-0147</strain>
    </source>
</reference>
<dbReference type="InterPro" id="IPR051609">
    <property type="entry name" value="NmrA/Isoflavone_reductase-like"/>
</dbReference>
<protein>
    <recommendedName>
        <fullName evidence="6">NmrA-like domain-containing protein</fullName>
    </recommendedName>
</protein>
<dbReference type="PANTHER" id="PTHR47706">
    <property type="entry name" value="NMRA-LIKE FAMILY PROTEIN"/>
    <property type="match status" value="1"/>
</dbReference>
<dbReference type="AlphaFoldDB" id="A0A9P9JMW3"/>
<dbReference type="PANTHER" id="PTHR47706:SF4">
    <property type="entry name" value="NMRA-LIKE DOMAIN-CONTAINING PROTEIN"/>
    <property type="match status" value="1"/>
</dbReference>
<dbReference type="InterPro" id="IPR036291">
    <property type="entry name" value="NAD(P)-bd_dom_sf"/>
</dbReference>
<name>A0A9P9JMW3_9HYPO</name>
<dbReference type="Proteomes" id="UP000738349">
    <property type="component" value="Unassembled WGS sequence"/>
</dbReference>
<dbReference type="GO" id="GO:0016491">
    <property type="term" value="F:oxidoreductase activity"/>
    <property type="evidence" value="ECO:0007669"/>
    <property type="project" value="UniProtKB-KW"/>
</dbReference>
<sequence length="269" mass="29547">MAVVAVAGGTGGVGKTIVKQLQISEKHQVLILSRKPDAPPFVVVMEEHNIDTVISTIGLQNPVASQSQLNLIAAADKSGQTRRFIPTLKKSSLKYTRFTNGWFMDYFGLPNIQSDLSAHVWALDVATRRAAIPGAGNEPLTLTYSVDVARFVVRLLDDEGAWPEHSIISGSDTTFNQMLAHAENITGKTFDVIYDSKERLMNNKATLLSEGYGAGESTPEVAEMMTAMFGRMTIEGRIFVPNENRLNHKYPEILPVTVEELLTKAWARG</sequence>
<keyword evidence="2" id="KW-0521">NADP</keyword>
<keyword evidence="3" id="KW-0560">Oxidoreductase</keyword>
<organism evidence="4 5">
    <name type="scientific">Dactylonectria macrodidyma</name>
    <dbReference type="NCBI Taxonomy" id="307937"/>
    <lineage>
        <taxon>Eukaryota</taxon>
        <taxon>Fungi</taxon>
        <taxon>Dikarya</taxon>
        <taxon>Ascomycota</taxon>
        <taxon>Pezizomycotina</taxon>
        <taxon>Sordariomycetes</taxon>
        <taxon>Hypocreomycetidae</taxon>
        <taxon>Hypocreales</taxon>
        <taxon>Nectriaceae</taxon>
        <taxon>Dactylonectria</taxon>
    </lineage>
</organism>
<accession>A0A9P9JMW3</accession>
<dbReference type="EMBL" id="JAGMUV010000001">
    <property type="protein sequence ID" value="KAH7176095.1"/>
    <property type="molecule type" value="Genomic_DNA"/>
</dbReference>
<evidence type="ECO:0008006" key="6">
    <source>
        <dbReference type="Google" id="ProtNLM"/>
    </source>
</evidence>
<keyword evidence="5" id="KW-1185">Reference proteome</keyword>
<proteinExistence type="inferred from homology"/>
<comment type="caution">
    <text evidence="4">The sequence shown here is derived from an EMBL/GenBank/DDBJ whole genome shotgun (WGS) entry which is preliminary data.</text>
</comment>
<evidence type="ECO:0000256" key="2">
    <source>
        <dbReference type="ARBA" id="ARBA00022857"/>
    </source>
</evidence>
<gene>
    <name evidence="4" type="ORF">EDB81DRAFT_836262</name>
</gene>